<dbReference type="PANTHER" id="PTHR42826">
    <property type="entry name" value="DICARBOXYLATE TRANSPORTER 2.1, CHLOROPLASTIC"/>
    <property type="match status" value="1"/>
</dbReference>
<reference evidence="2" key="1">
    <citation type="submission" date="2018-01" db="EMBL/GenBank/DDBJ databases">
        <authorList>
            <person name="Mao J.F."/>
        </authorList>
    </citation>
    <scope>NUCLEOTIDE SEQUENCE</scope>
    <source>
        <strain evidence="2">Huo1</strain>
        <tissue evidence="2">Leaf</tissue>
    </source>
</reference>
<gene>
    <name evidence="2" type="ORF">SASPL_103386</name>
</gene>
<name>A0A8X8YT05_SALSN</name>
<dbReference type="EMBL" id="PNBA02000001">
    <property type="protein sequence ID" value="KAG6438443.1"/>
    <property type="molecule type" value="Genomic_DNA"/>
</dbReference>
<proteinExistence type="predicted"/>
<organism evidence="2">
    <name type="scientific">Salvia splendens</name>
    <name type="common">Scarlet sage</name>
    <dbReference type="NCBI Taxonomy" id="180675"/>
    <lineage>
        <taxon>Eukaryota</taxon>
        <taxon>Viridiplantae</taxon>
        <taxon>Streptophyta</taxon>
        <taxon>Embryophyta</taxon>
        <taxon>Tracheophyta</taxon>
        <taxon>Spermatophyta</taxon>
        <taxon>Magnoliopsida</taxon>
        <taxon>eudicotyledons</taxon>
        <taxon>Gunneridae</taxon>
        <taxon>Pentapetalae</taxon>
        <taxon>asterids</taxon>
        <taxon>lamiids</taxon>
        <taxon>Lamiales</taxon>
        <taxon>Lamiaceae</taxon>
        <taxon>Nepetoideae</taxon>
        <taxon>Mentheae</taxon>
        <taxon>Salviinae</taxon>
        <taxon>Salvia</taxon>
        <taxon>Salvia subgen. Calosphace</taxon>
        <taxon>core Calosphace</taxon>
    </lineage>
</organism>
<evidence type="ECO:0000313" key="3">
    <source>
        <dbReference type="Proteomes" id="UP000298416"/>
    </source>
</evidence>
<accession>A0A8X8YT05</accession>
<evidence type="ECO:0000256" key="1">
    <source>
        <dbReference type="SAM" id="Phobius"/>
    </source>
</evidence>
<keyword evidence="1" id="KW-0472">Membrane</keyword>
<dbReference type="Proteomes" id="UP000298416">
    <property type="component" value="Unassembled WGS sequence"/>
</dbReference>
<dbReference type="AlphaFoldDB" id="A0A8X8YT05"/>
<keyword evidence="3" id="KW-1185">Reference proteome</keyword>
<comment type="caution">
    <text evidence="2">The sequence shown here is derived from an EMBL/GenBank/DDBJ whole genome shotgun (WGS) entry which is preliminary data.</text>
</comment>
<keyword evidence="1" id="KW-0812">Transmembrane</keyword>
<feature type="transmembrane region" description="Helical" evidence="1">
    <location>
        <begin position="109"/>
        <end position="130"/>
    </location>
</feature>
<feature type="transmembrane region" description="Helical" evidence="1">
    <location>
        <begin position="56"/>
        <end position="75"/>
    </location>
</feature>
<reference evidence="2" key="2">
    <citation type="submission" date="2020-08" db="EMBL/GenBank/DDBJ databases">
        <title>Plant Genome Project.</title>
        <authorList>
            <person name="Zhang R.-G."/>
        </authorList>
    </citation>
    <scope>NUCLEOTIDE SEQUENCE</scope>
    <source>
        <strain evidence="2">Huo1</strain>
        <tissue evidence="2">Leaf</tissue>
    </source>
</reference>
<dbReference type="InterPro" id="IPR030676">
    <property type="entry name" value="CitT-rel"/>
</dbReference>
<sequence>MLTCFQTSVISSSMFLTAMASTIGMQIGWVDWRSPDAPKLAREKLAAMGPMSKNEIIMAGTLVLRVGLWYAGCGFSERRHIRTVSAAYNRGSDVEGMPSRIPKPLLRRIGAIVAAVIGAMFTAFLSVATAMGTPPYLGPCVLSFVSNLMGGLTHRVRATCPLALGGDTDSSSPSSISLFGSKAIGLC</sequence>
<evidence type="ECO:0000313" key="2">
    <source>
        <dbReference type="EMBL" id="KAG6438443.1"/>
    </source>
</evidence>
<keyword evidence="1" id="KW-1133">Transmembrane helix</keyword>
<protein>
    <submittedName>
        <fullName evidence="2">Uncharacterized protein</fullName>
    </submittedName>
</protein>